<gene>
    <name evidence="3" type="ORF">GCM10010446_29760</name>
</gene>
<dbReference type="InterPro" id="IPR050834">
    <property type="entry name" value="Glycosyltransf_2"/>
</dbReference>
<dbReference type="SUPFAM" id="SSF53448">
    <property type="entry name" value="Nucleotide-diphospho-sugar transferases"/>
    <property type="match status" value="1"/>
</dbReference>
<dbReference type="Gene3D" id="3.90.550.10">
    <property type="entry name" value="Spore Coat Polysaccharide Biosynthesis Protein SpsA, Chain A"/>
    <property type="match status" value="1"/>
</dbReference>
<dbReference type="PANTHER" id="PTHR43685:SF2">
    <property type="entry name" value="GLYCOSYLTRANSFERASE 2-LIKE DOMAIN-CONTAINING PROTEIN"/>
    <property type="match status" value="1"/>
</dbReference>
<protein>
    <recommendedName>
        <fullName evidence="2">Glycosyltransferase 2-like domain-containing protein</fullName>
    </recommendedName>
</protein>
<evidence type="ECO:0000259" key="2">
    <source>
        <dbReference type="Pfam" id="PF00535"/>
    </source>
</evidence>
<dbReference type="InterPro" id="IPR001173">
    <property type="entry name" value="Glyco_trans_2-like"/>
</dbReference>
<keyword evidence="1" id="KW-0812">Transmembrane</keyword>
<accession>A0ABN3X8J2</accession>
<name>A0ABN3X8J2_9ACTN</name>
<proteinExistence type="predicted"/>
<evidence type="ECO:0000313" key="3">
    <source>
        <dbReference type="EMBL" id="GAA2942589.1"/>
    </source>
</evidence>
<dbReference type="InterPro" id="IPR029044">
    <property type="entry name" value="Nucleotide-diphossugar_trans"/>
</dbReference>
<sequence>MSVVVPAHNSARTLGACLDSVYAQTCRIHEVIVVDDGSTDRTAEVAQGYPCTLIRSDGNRGVSAARNAGIAAATGEILFFLDSDEALTPDSVASALEILGADPECGCVHGVIAPDPLFDDGPVEHYKVLHAYWWRARGAGEVETAFFAQAAVPRRVFDELGGFDERLRDSEDLEFSDRLAPHYRIVLTDRIVALHDEEHRLWPLLAETFRRALLLVPALVSARRGGRKNLTANSPASVAAAALLLAALPLAPWYPLLPVAGLLAFCAANTGLLRFVARHRGPGFVPFFTGVHLLTHAALLTGAALGALRMLGGAAAGRRRTPRETRDTAVHR</sequence>
<dbReference type="Proteomes" id="UP001500403">
    <property type="component" value="Unassembled WGS sequence"/>
</dbReference>
<keyword evidence="1" id="KW-0472">Membrane</keyword>
<feature type="domain" description="Glycosyltransferase 2-like" evidence="2">
    <location>
        <begin position="2"/>
        <end position="115"/>
    </location>
</feature>
<evidence type="ECO:0000256" key="1">
    <source>
        <dbReference type="SAM" id="Phobius"/>
    </source>
</evidence>
<keyword evidence="4" id="KW-1185">Reference proteome</keyword>
<feature type="transmembrane region" description="Helical" evidence="1">
    <location>
        <begin position="256"/>
        <end position="277"/>
    </location>
</feature>
<dbReference type="EMBL" id="BAAAUD010000032">
    <property type="protein sequence ID" value="GAA2942589.1"/>
    <property type="molecule type" value="Genomic_DNA"/>
</dbReference>
<organism evidence="3 4">
    <name type="scientific">Streptomyces enissocaesilis</name>
    <dbReference type="NCBI Taxonomy" id="332589"/>
    <lineage>
        <taxon>Bacteria</taxon>
        <taxon>Bacillati</taxon>
        <taxon>Actinomycetota</taxon>
        <taxon>Actinomycetes</taxon>
        <taxon>Kitasatosporales</taxon>
        <taxon>Streptomycetaceae</taxon>
        <taxon>Streptomyces</taxon>
        <taxon>Streptomyces rochei group</taxon>
    </lineage>
</organism>
<dbReference type="Pfam" id="PF00535">
    <property type="entry name" value="Glycos_transf_2"/>
    <property type="match status" value="1"/>
</dbReference>
<keyword evidence="1" id="KW-1133">Transmembrane helix</keyword>
<feature type="transmembrane region" description="Helical" evidence="1">
    <location>
        <begin position="284"/>
        <end position="308"/>
    </location>
</feature>
<reference evidence="3 4" key="1">
    <citation type="journal article" date="2019" name="Int. J. Syst. Evol. Microbiol.">
        <title>The Global Catalogue of Microorganisms (GCM) 10K type strain sequencing project: providing services to taxonomists for standard genome sequencing and annotation.</title>
        <authorList>
            <consortium name="The Broad Institute Genomics Platform"/>
            <consortium name="The Broad Institute Genome Sequencing Center for Infectious Disease"/>
            <person name="Wu L."/>
            <person name="Ma J."/>
        </authorList>
    </citation>
    <scope>NUCLEOTIDE SEQUENCE [LARGE SCALE GENOMIC DNA]</scope>
    <source>
        <strain evidence="3 4">JCM 9088</strain>
    </source>
</reference>
<comment type="caution">
    <text evidence="3">The sequence shown here is derived from an EMBL/GenBank/DDBJ whole genome shotgun (WGS) entry which is preliminary data.</text>
</comment>
<dbReference type="PANTHER" id="PTHR43685">
    <property type="entry name" value="GLYCOSYLTRANSFERASE"/>
    <property type="match status" value="1"/>
</dbReference>
<feature type="transmembrane region" description="Helical" evidence="1">
    <location>
        <begin position="230"/>
        <end position="250"/>
    </location>
</feature>
<evidence type="ECO:0000313" key="4">
    <source>
        <dbReference type="Proteomes" id="UP001500403"/>
    </source>
</evidence>